<feature type="domain" description="Fungal lipase-type" evidence="3">
    <location>
        <begin position="278"/>
        <end position="418"/>
    </location>
</feature>
<feature type="compositionally biased region" description="Basic and acidic residues" evidence="1">
    <location>
        <begin position="181"/>
        <end position="194"/>
    </location>
</feature>
<dbReference type="InterPro" id="IPR029058">
    <property type="entry name" value="AB_hydrolase_fold"/>
</dbReference>
<evidence type="ECO:0000313" key="4">
    <source>
        <dbReference type="EMBL" id="GLI65972.1"/>
    </source>
</evidence>
<dbReference type="InterPro" id="IPR002921">
    <property type="entry name" value="Fungal_lipase-type"/>
</dbReference>
<protein>
    <recommendedName>
        <fullName evidence="3">Fungal lipase-type domain-containing protein</fullName>
    </recommendedName>
</protein>
<dbReference type="CDD" id="cd00519">
    <property type="entry name" value="Lipase_3"/>
    <property type="match status" value="1"/>
</dbReference>
<evidence type="ECO:0000313" key="5">
    <source>
        <dbReference type="Proteomes" id="UP001165090"/>
    </source>
</evidence>
<dbReference type="Pfam" id="PF01764">
    <property type="entry name" value="Lipase_3"/>
    <property type="match status" value="1"/>
</dbReference>
<dbReference type="PANTHER" id="PTHR45856">
    <property type="entry name" value="ALPHA/BETA-HYDROLASES SUPERFAMILY PROTEIN"/>
    <property type="match status" value="1"/>
</dbReference>
<dbReference type="PANTHER" id="PTHR45856:SF25">
    <property type="entry name" value="FUNGAL LIPASE-LIKE DOMAIN-CONTAINING PROTEIN"/>
    <property type="match status" value="1"/>
</dbReference>
<dbReference type="Gene3D" id="3.40.50.1820">
    <property type="entry name" value="alpha/beta hydrolase"/>
    <property type="match status" value="1"/>
</dbReference>
<keyword evidence="5" id="KW-1185">Reference proteome</keyword>
<dbReference type="SUPFAM" id="SSF53474">
    <property type="entry name" value="alpha/beta-Hydrolases"/>
    <property type="match status" value="1"/>
</dbReference>
<gene>
    <name evidence="4" type="ORF">VaNZ11_009658</name>
</gene>
<proteinExistence type="predicted"/>
<sequence length="492" mass="54913">MCVRTSLGKLPRTVVLVCFLLFLLDGVLALRSTSIDTIQRNRTDNQATDDVFREVLSSQSTLYNDIALLGSGRRAEDATTLFSSSEPLGDVELSPAARLRDPGIATIFSSRAARRLPRLAHGPSICLTPRHEQRTGQGFISGDREAILHRKMNHDQDGTQTLHVDADQESQGQQHQVLPQDHSEQQQRQYSRDPELRRLSKWKLGAVDPPPPELDVGEAFLAGQLASIAYCSHPDLLAAWNCSRCASLPGFMPYRIVYDSVWDLAAYTGYYAPWDAVVLSFRGTDSSNWGQWAENMRAWRTDHMYPVPDFPHALIHAGFYTLWTGSMLQTTFTQAVSDLMEAHPRARLVATGHSMGGALAQLAGLEFKLFYTATHTSVYTYGAPRVGNLAYQQLFNSFIDVSWRFTHNRDIVPSVPLQLMGFQHVAREVWEVDVEDPRYAGDGGVDRKLLLCDASGEDPSCHNSACYLGLCTSIADHLEYLGLHMYQDSDEC</sequence>
<feature type="chain" id="PRO_5045281085" description="Fungal lipase-type domain-containing protein" evidence="2">
    <location>
        <begin position="30"/>
        <end position="492"/>
    </location>
</feature>
<organism evidence="4 5">
    <name type="scientific">Volvox africanus</name>
    <dbReference type="NCBI Taxonomy" id="51714"/>
    <lineage>
        <taxon>Eukaryota</taxon>
        <taxon>Viridiplantae</taxon>
        <taxon>Chlorophyta</taxon>
        <taxon>core chlorophytes</taxon>
        <taxon>Chlorophyceae</taxon>
        <taxon>CS clade</taxon>
        <taxon>Chlamydomonadales</taxon>
        <taxon>Volvocaceae</taxon>
        <taxon>Volvox</taxon>
    </lineage>
</organism>
<dbReference type="Proteomes" id="UP001165090">
    <property type="component" value="Unassembled WGS sequence"/>
</dbReference>
<dbReference type="EMBL" id="BSDZ01000027">
    <property type="protein sequence ID" value="GLI65972.1"/>
    <property type="molecule type" value="Genomic_DNA"/>
</dbReference>
<keyword evidence="2" id="KW-0732">Signal</keyword>
<feature type="region of interest" description="Disordered" evidence="1">
    <location>
        <begin position="166"/>
        <end position="194"/>
    </location>
</feature>
<dbReference type="InterPro" id="IPR051218">
    <property type="entry name" value="Sec_MonoDiacylglyc_Lipase"/>
</dbReference>
<evidence type="ECO:0000256" key="2">
    <source>
        <dbReference type="SAM" id="SignalP"/>
    </source>
</evidence>
<feature type="signal peptide" evidence="2">
    <location>
        <begin position="1"/>
        <end position="29"/>
    </location>
</feature>
<evidence type="ECO:0000256" key="1">
    <source>
        <dbReference type="SAM" id="MobiDB-lite"/>
    </source>
</evidence>
<accession>A0ABQ5S7S5</accession>
<reference evidence="4 5" key="1">
    <citation type="journal article" date="2023" name="IScience">
        <title>Expanded male sex-determining region conserved during the evolution of homothallism in the green alga Volvox.</title>
        <authorList>
            <person name="Yamamoto K."/>
            <person name="Matsuzaki R."/>
            <person name="Mahakham W."/>
            <person name="Heman W."/>
            <person name="Sekimoto H."/>
            <person name="Kawachi M."/>
            <person name="Minakuchi Y."/>
            <person name="Toyoda A."/>
            <person name="Nozaki H."/>
        </authorList>
    </citation>
    <scope>NUCLEOTIDE SEQUENCE [LARGE SCALE GENOMIC DNA]</scope>
    <source>
        <strain evidence="4 5">NIES-4468</strain>
    </source>
</reference>
<evidence type="ECO:0000259" key="3">
    <source>
        <dbReference type="Pfam" id="PF01764"/>
    </source>
</evidence>
<comment type="caution">
    <text evidence="4">The sequence shown here is derived from an EMBL/GenBank/DDBJ whole genome shotgun (WGS) entry which is preliminary data.</text>
</comment>
<name>A0ABQ5S7S5_9CHLO</name>